<dbReference type="Gene3D" id="3.40.50.1820">
    <property type="entry name" value="alpha/beta hydrolase"/>
    <property type="match status" value="1"/>
</dbReference>
<dbReference type="RefSeq" id="WP_162392178.1">
    <property type="nucleotide sequence ID" value="NZ_JAABOZ010000001.1"/>
</dbReference>
<dbReference type="PANTHER" id="PTHR48081:SF13">
    <property type="entry name" value="ALPHA_BETA HYDROLASE"/>
    <property type="match status" value="1"/>
</dbReference>
<reference evidence="4 5" key="1">
    <citation type="submission" date="2020-02" db="EMBL/GenBank/DDBJ databases">
        <title>The whole genome sequence of CPCC 205119.</title>
        <authorList>
            <person name="Jiang Z."/>
        </authorList>
    </citation>
    <scope>NUCLEOTIDE SEQUENCE [LARGE SCALE GENOMIC DNA]</scope>
    <source>
        <strain evidence="4 5">CPCC 205119</strain>
    </source>
</reference>
<dbReference type="InterPro" id="IPR029058">
    <property type="entry name" value="AB_hydrolase_fold"/>
</dbReference>
<dbReference type="GO" id="GO:0016787">
    <property type="term" value="F:hydrolase activity"/>
    <property type="evidence" value="ECO:0007669"/>
    <property type="project" value="UniProtKB-KW"/>
</dbReference>
<feature type="region of interest" description="Disordered" evidence="2">
    <location>
        <begin position="1"/>
        <end position="29"/>
    </location>
</feature>
<evidence type="ECO:0000259" key="3">
    <source>
        <dbReference type="Pfam" id="PF20434"/>
    </source>
</evidence>
<evidence type="ECO:0000313" key="5">
    <source>
        <dbReference type="Proteomes" id="UP000470470"/>
    </source>
</evidence>
<protein>
    <submittedName>
        <fullName evidence="4">Alpha/beta hydrolase</fullName>
    </submittedName>
</protein>
<feature type="domain" description="BD-FAE-like" evidence="3">
    <location>
        <begin position="55"/>
        <end position="259"/>
    </location>
</feature>
<dbReference type="InterPro" id="IPR049492">
    <property type="entry name" value="BD-FAE-like_dom"/>
</dbReference>
<dbReference type="SUPFAM" id="SSF53474">
    <property type="entry name" value="alpha/beta-Hydrolases"/>
    <property type="match status" value="1"/>
</dbReference>
<proteinExistence type="predicted"/>
<sequence>MTAGTPGAPASAPALPLPPAAHAAPLPPPWPGPAGTRVLTGLAYASPPGARPLELDLYLPAGDGPHPVVLFLHGGGWRLGSRYSGGPAFPGSSLFQAVAAAGVAVASADYRLSGEATWPAQLEDVRAAVGWLRSRSGELDVDERRVAAWGESAGGHLALLLGLAPDDDAATSPALSGVVAWYAPSDLPGLAGDTGTDPAAADSREAQLLGAPLTQAPERAAGASPLTYVTGGAPPVLLLHGAGDRLVPAAQSERLHTALRRAGAEAELVVHPGADHLWLGAPDAAGRALEQTVQALRRWLAVVPARS</sequence>
<dbReference type="Proteomes" id="UP000470470">
    <property type="component" value="Unassembled WGS sequence"/>
</dbReference>
<evidence type="ECO:0000256" key="2">
    <source>
        <dbReference type="SAM" id="MobiDB-lite"/>
    </source>
</evidence>
<evidence type="ECO:0000256" key="1">
    <source>
        <dbReference type="ARBA" id="ARBA00022801"/>
    </source>
</evidence>
<dbReference type="PANTHER" id="PTHR48081">
    <property type="entry name" value="AB HYDROLASE SUPERFAMILY PROTEIN C4A8.06C"/>
    <property type="match status" value="1"/>
</dbReference>
<comment type="caution">
    <text evidence="4">The sequence shown here is derived from an EMBL/GenBank/DDBJ whole genome shotgun (WGS) entry which is preliminary data.</text>
</comment>
<accession>A0A7K3WDX0</accession>
<keyword evidence="1 4" id="KW-0378">Hydrolase</keyword>
<evidence type="ECO:0000313" key="4">
    <source>
        <dbReference type="EMBL" id="NEL54604.1"/>
    </source>
</evidence>
<dbReference type="Pfam" id="PF20434">
    <property type="entry name" value="BD-FAE"/>
    <property type="match status" value="1"/>
</dbReference>
<gene>
    <name evidence="4" type="ORF">G1H19_11390</name>
</gene>
<keyword evidence="5" id="KW-1185">Reference proteome</keyword>
<dbReference type="AlphaFoldDB" id="A0A7K3WDX0"/>
<dbReference type="InterPro" id="IPR050300">
    <property type="entry name" value="GDXG_lipolytic_enzyme"/>
</dbReference>
<dbReference type="EMBL" id="JAAGWK010000015">
    <property type="protein sequence ID" value="NEL54604.1"/>
    <property type="molecule type" value="Genomic_DNA"/>
</dbReference>
<name>A0A7K3WDX0_9ACTN</name>
<feature type="compositionally biased region" description="Pro residues" evidence="2">
    <location>
        <begin position="15"/>
        <end position="29"/>
    </location>
</feature>
<feature type="compositionally biased region" description="Low complexity" evidence="2">
    <location>
        <begin position="1"/>
        <end position="14"/>
    </location>
</feature>
<organism evidence="4 5">
    <name type="scientific">Goekera deserti</name>
    <dbReference type="NCBI Taxonomy" id="2497753"/>
    <lineage>
        <taxon>Bacteria</taxon>
        <taxon>Bacillati</taxon>
        <taxon>Actinomycetota</taxon>
        <taxon>Actinomycetes</taxon>
        <taxon>Geodermatophilales</taxon>
        <taxon>Geodermatophilaceae</taxon>
        <taxon>Goekera</taxon>
    </lineage>
</organism>